<evidence type="ECO:0000313" key="3">
    <source>
        <dbReference type="Proteomes" id="UP000308768"/>
    </source>
</evidence>
<dbReference type="OrthoDB" id="5430717at2759"/>
<reference evidence="2 3" key="1">
    <citation type="submission" date="2017-03" db="EMBL/GenBank/DDBJ databases">
        <title>Genomes of endolithic fungi from Antarctica.</title>
        <authorList>
            <person name="Coleine C."/>
            <person name="Masonjones S."/>
            <person name="Stajich J.E."/>
        </authorList>
    </citation>
    <scope>NUCLEOTIDE SEQUENCE [LARGE SCALE GENOMIC DNA]</scope>
    <source>
        <strain evidence="2 3">CCFEE 5187</strain>
    </source>
</reference>
<evidence type="ECO:0000313" key="2">
    <source>
        <dbReference type="EMBL" id="TKA61887.1"/>
    </source>
</evidence>
<dbReference type="STRING" id="331657.A0A4U0WH29"/>
<feature type="compositionally biased region" description="Basic and acidic residues" evidence="1">
    <location>
        <begin position="282"/>
        <end position="294"/>
    </location>
</feature>
<proteinExistence type="predicted"/>
<evidence type="ECO:0000256" key="1">
    <source>
        <dbReference type="SAM" id="MobiDB-lite"/>
    </source>
</evidence>
<keyword evidence="3" id="KW-1185">Reference proteome</keyword>
<gene>
    <name evidence="2" type="ORF">B0A49_11479</name>
</gene>
<feature type="region of interest" description="Disordered" evidence="1">
    <location>
        <begin position="1"/>
        <end position="45"/>
    </location>
</feature>
<feature type="region of interest" description="Disordered" evidence="1">
    <location>
        <begin position="370"/>
        <end position="390"/>
    </location>
</feature>
<feature type="compositionally biased region" description="Basic and acidic residues" evidence="1">
    <location>
        <begin position="314"/>
        <end position="323"/>
    </location>
</feature>
<feature type="compositionally biased region" description="Basic and acidic residues" evidence="1">
    <location>
        <begin position="18"/>
        <end position="27"/>
    </location>
</feature>
<dbReference type="EMBL" id="NAJN01001661">
    <property type="protein sequence ID" value="TKA61887.1"/>
    <property type="molecule type" value="Genomic_DNA"/>
</dbReference>
<dbReference type="Proteomes" id="UP000308768">
    <property type="component" value="Unassembled WGS sequence"/>
</dbReference>
<accession>A0A4U0WH29</accession>
<dbReference type="AlphaFoldDB" id="A0A4U0WH29"/>
<protein>
    <submittedName>
        <fullName evidence="2">Uncharacterized protein</fullName>
    </submittedName>
</protein>
<feature type="region of interest" description="Disordered" evidence="1">
    <location>
        <begin position="258"/>
        <end position="323"/>
    </location>
</feature>
<organism evidence="2 3">
    <name type="scientific">Cryomyces minteri</name>
    <dbReference type="NCBI Taxonomy" id="331657"/>
    <lineage>
        <taxon>Eukaryota</taxon>
        <taxon>Fungi</taxon>
        <taxon>Dikarya</taxon>
        <taxon>Ascomycota</taxon>
        <taxon>Pezizomycotina</taxon>
        <taxon>Dothideomycetes</taxon>
        <taxon>Dothideomycetes incertae sedis</taxon>
        <taxon>Cryomyces</taxon>
    </lineage>
</organism>
<comment type="caution">
    <text evidence="2">The sequence shown here is derived from an EMBL/GenBank/DDBJ whole genome shotgun (WGS) entry which is preliminary data.</text>
</comment>
<sequence length="447" mass="50527">MTDINQWRRMIQPARVKTPQESDEHSETASNAPATPRRRSRPKFSMHLSNYRLPTVLTLKPEPFSVDHFPAVDPSLSHGLTHNYNPNPEQMIDAVFSKLLVEPFKPLPVEYNGPLLQIIEVWRHLKDDKARLTSRLSGEADARHALTLEAEKAERRWTEEREEYKAEVKRLEVLIAKGKPGLVNVLKARRNSVLRKTRKRPGTQPDMNTETVYEFLQRTGREEEVMRRSQRVLVHPRPASPSHKMAVLSHKLSTTSFHADIPFGTPPPDKQQNTLAAASKLQDTRAESRSDVSADAHSFFTSSGDPLPDEMDGSPDKYKAKDDHDLSNIRQLIAVAAHRRGVTVDNFLPKVMEQFGSNGIPEARRSLKASPVDKGLPPLPPHSSRPESAVEENVRAETAIAMHLKPSRPALQVDTNPRRHRRPFSFDTGDDTGLLDVYKSWETVNLV</sequence>
<name>A0A4U0WH29_9PEZI</name>